<evidence type="ECO:0000256" key="1">
    <source>
        <dbReference type="SAM" id="MobiDB-lite"/>
    </source>
</evidence>
<evidence type="ECO:0000256" key="2">
    <source>
        <dbReference type="SAM" id="Phobius"/>
    </source>
</evidence>
<dbReference type="AlphaFoldDB" id="A0ABD3RBA7"/>
<name>A0ABD3RBA7_9STRA</name>
<keyword evidence="2" id="KW-0812">Transmembrane</keyword>
<comment type="caution">
    <text evidence="3">The sequence shown here is derived from an EMBL/GenBank/DDBJ whole genome shotgun (WGS) entry which is preliminary data.</text>
</comment>
<feature type="transmembrane region" description="Helical" evidence="2">
    <location>
        <begin position="12"/>
        <end position="34"/>
    </location>
</feature>
<dbReference type="PANTHER" id="PTHR31485">
    <property type="entry name" value="PEPTIDYL SERINE ALPHA-GALACTOSYLTRANSFERASE"/>
    <property type="match status" value="1"/>
</dbReference>
<organism evidence="3 4">
    <name type="scientific">Cyclostephanos tholiformis</name>
    <dbReference type="NCBI Taxonomy" id="382380"/>
    <lineage>
        <taxon>Eukaryota</taxon>
        <taxon>Sar</taxon>
        <taxon>Stramenopiles</taxon>
        <taxon>Ochrophyta</taxon>
        <taxon>Bacillariophyta</taxon>
        <taxon>Coscinodiscophyceae</taxon>
        <taxon>Thalassiosirophycidae</taxon>
        <taxon>Stephanodiscales</taxon>
        <taxon>Stephanodiscaceae</taxon>
        <taxon>Cyclostephanos</taxon>
    </lineage>
</organism>
<reference evidence="3 4" key="1">
    <citation type="submission" date="2024-10" db="EMBL/GenBank/DDBJ databases">
        <title>Updated reference genomes for cyclostephanoid diatoms.</title>
        <authorList>
            <person name="Roberts W.R."/>
            <person name="Alverson A.J."/>
        </authorList>
    </citation>
    <scope>NUCLEOTIDE SEQUENCE [LARGE SCALE GENOMIC DNA]</scope>
    <source>
        <strain evidence="3 4">AJA228-03</strain>
    </source>
</reference>
<proteinExistence type="predicted"/>
<gene>
    <name evidence="3" type="ORF">ACHAXA_005292</name>
</gene>
<dbReference type="EMBL" id="JALLPB020000350">
    <property type="protein sequence ID" value="KAL3810143.1"/>
    <property type="molecule type" value="Genomic_DNA"/>
</dbReference>
<evidence type="ECO:0000313" key="3">
    <source>
        <dbReference type="EMBL" id="KAL3810143.1"/>
    </source>
</evidence>
<keyword evidence="2" id="KW-1133">Transmembrane helix</keyword>
<sequence>MNYDKSTRKRIRIGVNQILIASFALTSIAALSSIGNLSTSGRISSSSRPSRRRDDVGRGGAEINNDPDGSSFAGENSFHFIVSSDCTSYQRWETLTQLHSAQSVRQCGRFTWIVSGWYWIRLAGANYIVLLILSWMRNMPRGISLEEDSSQTGRGRGGANSDILTHSSLVEVVERHFPHLTISNHTIANGMGRGASVARARDDDCITLHPHVHFTPDYSDMSAYGGPYADGKNKRTYLNRHGKVVRGTYGNTYKFNNKPNGLRHWIESFLEHDDRRDEAIVLIDPDFLFLNTFQFPENTPPVIPGKPAGAKYGLGGQYLEFNLTRICERAPIRKSSLESRVCPFTSTTNNEVNSYYSTGPPYIIHIQDVFALSRRWSELVPPTYDEYPELYAEMFAYSMAAADLGLKHNLIKGLYAGCMTSWPHTDGHGELEALKTSATQYASLIESPQNIGEQRNRGAHSCFLPPLSPPPFLHYCARYSFATPYPEVEGRDVTPIYHFFAKRRVNHTVLDCGKDDQQFEPFVSSKVEKVEGGQQDWNVLAVCSVTRAINYARRKGCEKHVK</sequence>
<accession>A0ABD3RBA7</accession>
<feature type="region of interest" description="Disordered" evidence="1">
    <location>
        <begin position="37"/>
        <end position="70"/>
    </location>
</feature>
<dbReference type="InterPro" id="IPR044845">
    <property type="entry name" value="HPAT/SRGT1-like"/>
</dbReference>
<dbReference type="Proteomes" id="UP001530377">
    <property type="component" value="Unassembled WGS sequence"/>
</dbReference>
<keyword evidence="4" id="KW-1185">Reference proteome</keyword>
<evidence type="ECO:0000313" key="4">
    <source>
        <dbReference type="Proteomes" id="UP001530377"/>
    </source>
</evidence>
<protein>
    <submittedName>
        <fullName evidence="3">Uncharacterized protein</fullName>
    </submittedName>
</protein>
<dbReference type="PANTHER" id="PTHR31485:SF7">
    <property type="entry name" value="PEPTIDYL SERINE ALPHA-GALACTOSYLTRANSFERASE"/>
    <property type="match status" value="1"/>
</dbReference>
<keyword evidence="2" id="KW-0472">Membrane</keyword>